<protein>
    <submittedName>
        <fullName evidence="1">Uncharacterized protein</fullName>
    </submittedName>
</protein>
<organism evidence="1 2">
    <name type="scientific">Candidatus Woykebacteria bacterium RBG_13_40_15</name>
    <dbReference type="NCBI Taxonomy" id="1802593"/>
    <lineage>
        <taxon>Bacteria</taxon>
        <taxon>Candidatus Woykeibacteriota</taxon>
    </lineage>
</organism>
<dbReference type="STRING" id="1802593.A2172_05380"/>
<reference evidence="1 2" key="1">
    <citation type="journal article" date="2016" name="Nat. Commun.">
        <title>Thousands of microbial genomes shed light on interconnected biogeochemical processes in an aquifer system.</title>
        <authorList>
            <person name="Anantharaman K."/>
            <person name="Brown C.T."/>
            <person name="Hug L.A."/>
            <person name="Sharon I."/>
            <person name="Castelle C.J."/>
            <person name="Probst A.J."/>
            <person name="Thomas B.C."/>
            <person name="Singh A."/>
            <person name="Wilkins M.J."/>
            <person name="Karaoz U."/>
            <person name="Brodie E.L."/>
            <person name="Williams K.H."/>
            <person name="Hubbard S.S."/>
            <person name="Banfield J.F."/>
        </authorList>
    </citation>
    <scope>NUCLEOTIDE SEQUENCE [LARGE SCALE GENOMIC DNA]</scope>
</reference>
<sequence>MRKFSDLAWQQQFVLLWIIKFIRDNKRGSNKFRSSEILGFIKEEPGYVDANKNKDIERSLGGTLGALSKEGHIQKLISERDPLWQLESDLGFEPKKLNRALGFITYWV</sequence>
<gene>
    <name evidence="1" type="ORF">A2172_05380</name>
</gene>
<evidence type="ECO:0000313" key="2">
    <source>
        <dbReference type="Proteomes" id="UP000176631"/>
    </source>
</evidence>
<dbReference type="AlphaFoldDB" id="A0A1G1W840"/>
<comment type="caution">
    <text evidence="1">The sequence shown here is derived from an EMBL/GenBank/DDBJ whole genome shotgun (WGS) entry which is preliminary data.</text>
</comment>
<dbReference type="Proteomes" id="UP000176631">
    <property type="component" value="Unassembled WGS sequence"/>
</dbReference>
<name>A0A1G1W840_9BACT</name>
<dbReference type="EMBL" id="MHCP01000020">
    <property type="protein sequence ID" value="OGY23836.1"/>
    <property type="molecule type" value="Genomic_DNA"/>
</dbReference>
<evidence type="ECO:0000313" key="1">
    <source>
        <dbReference type="EMBL" id="OGY23836.1"/>
    </source>
</evidence>
<proteinExistence type="predicted"/>
<accession>A0A1G1W840</accession>